<dbReference type="RefSeq" id="WP_181180365.1">
    <property type="nucleotide sequence ID" value="NZ_FAOO01000032.1"/>
</dbReference>
<organism evidence="1 2">
    <name type="scientific">Candidatus Thermokryptus mobilis</name>
    <dbReference type="NCBI Taxonomy" id="1643428"/>
    <lineage>
        <taxon>Bacteria</taxon>
        <taxon>Pseudomonadati</taxon>
        <taxon>Candidatus Kryptoniota</taxon>
        <taxon>Candidatus Thermokryptus</taxon>
    </lineage>
</organism>
<evidence type="ECO:0000313" key="2">
    <source>
        <dbReference type="Proteomes" id="UP000320623"/>
    </source>
</evidence>
<accession>A0A0S4NGK3</accession>
<name>A0A0S4NGK3_9BACT</name>
<dbReference type="AlphaFoldDB" id="A0A0S4NGK3"/>
<dbReference type="Proteomes" id="UP000320623">
    <property type="component" value="Unassembled WGS sequence"/>
</dbReference>
<proteinExistence type="predicted"/>
<sequence length="154" mass="18215">EITNFYDIIKKLDELEHERIEKLNEQITEQINRNLVVESIHKFSRVVDFWGFDKRVVFKINFKNVGDKIVDEYSAIVKCRNENGRLLKRFNVVIGDDLKPGQVLSVVREFDVNIFIQTETELYDTPSENLYFDIRIPYVKFKDGGELKLQGRLN</sequence>
<dbReference type="EMBL" id="FAOO01000032">
    <property type="protein sequence ID" value="CUU09247.1"/>
    <property type="molecule type" value="Genomic_DNA"/>
</dbReference>
<protein>
    <submittedName>
        <fullName evidence="1">Uncharacterized protein</fullName>
    </submittedName>
</protein>
<keyword evidence="2" id="KW-1185">Reference proteome</keyword>
<reference evidence="2" key="1">
    <citation type="submission" date="2015-11" db="EMBL/GenBank/DDBJ databases">
        <authorList>
            <person name="Varghese N."/>
        </authorList>
    </citation>
    <scope>NUCLEOTIDE SEQUENCE [LARGE SCALE GENOMIC DNA]</scope>
</reference>
<gene>
    <name evidence="1" type="ORF">JGI1_02302</name>
</gene>
<feature type="non-terminal residue" evidence="1">
    <location>
        <position position="1"/>
    </location>
</feature>
<evidence type="ECO:0000313" key="1">
    <source>
        <dbReference type="EMBL" id="CUU09247.1"/>
    </source>
</evidence>